<dbReference type="Gene3D" id="3.40.50.300">
    <property type="entry name" value="P-loop containing nucleotide triphosphate hydrolases"/>
    <property type="match status" value="1"/>
</dbReference>
<dbReference type="Proteomes" id="UP000216446">
    <property type="component" value="Unassembled WGS sequence"/>
</dbReference>
<dbReference type="FunCoup" id="A0A259TWV4">
    <property type="interactions" value="478"/>
</dbReference>
<evidence type="ECO:0000256" key="5">
    <source>
        <dbReference type="ARBA" id="ARBA00022840"/>
    </source>
</evidence>
<dbReference type="InterPro" id="IPR033756">
    <property type="entry name" value="YlxH/NBP35"/>
</dbReference>
<dbReference type="Pfam" id="PF01883">
    <property type="entry name" value="FeS_assembly_P"/>
    <property type="match status" value="1"/>
</dbReference>
<keyword evidence="5 8" id="KW-0067">ATP-binding</keyword>
<dbReference type="FunFam" id="3.40.50.300:FF:001119">
    <property type="entry name" value="Iron-sulfur cluster carrier protein"/>
    <property type="match status" value="1"/>
</dbReference>
<proteinExistence type="inferred from homology"/>
<name>A0A259TWV4_9BACT</name>
<evidence type="ECO:0000256" key="4">
    <source>
        <dbReference type="ARBA" id="ARBA00022741"/>
    </source>
</evidence>
<comment type="similarity">
    <text evidence="8">Belongs to the Mrp/NBP35 ATP-binding proteins family.</text>
</comment>
<evidence type="ECO:0000256" key="8">
    <source>
        <dbReference type="HAMAP-Rule" id="MF_02040"/>
    </source>
</evidence>
<dbReference type="InParanoid" id="A0A259TWV4"/>
<dbReference type="HAMAP" id="MF_02040">
    <property type="entry name" value="Mrp_NBP35"/>
    <property type="match status" value="1"/>
</dbReference>
<dbReference type="GO" id="GO:0140663">
    <property type="term" value="F:ATP-dependent FeS chaperone activity"/>
    <property type="evidence" value="ECO:0007669"/>
    <property type="project" value="InterPro"/>
</dbReference>
<feature type="domain" description="MIP18 family-like" evidence="9">
    <location>
        <begin position="5"/>
        <end position="77"/>
    </location>
</feature>
<dbReference type="EMBL" id="MQWB01000001">
    <property type="protein sequence ID" value="OZC02028.1"/>
    <property type="molecule type" value="Genomic_DNA"/>
</dbReference>
<comment type="function">
    <text evidence="8">Binds and transfers iron-sulfur (Fe-S) clusters to target apoproteins. Can hydrolyze ATP.</text>
</comment>
<keyword evidence="7 8" id="KW-0411">Iron-sulfur</keyword>
<dbReference type="GO" id="GO:0005524">
    <property type="term" value="F:ATP binding"/>
    <property type="evidence" value="ECO:0007669"/>
    <property type="project" value="UniProtKB-UniRule"/>
</dbReference>
<accession>A0A259TWV4</accession>
<feature type="binding site" evidence="8">
    <location>
        <begin position="107"/>
        <end position="114"/>
    </location>
    <ligand>
        <name>ATP</name>
        <dbReference type="ChEBI" id="CHEBI:30616"/>
    </ligand>
</feature>
<comment type="similarity">
    <text evidence="1">In the N-terminal section; belongs to the MIP18 family.</text>
</comment>
<reference evidence="10 11" key="1">
    <citation type="submission" date="2016-11" db="EMBL/GenBank/DDBJ databases">
        <title>Study of marine rhodopsin-containing bacteria.</title>
        <authorList>
            <person name="Yoshizawa S."/>
            <person name="Kumagai Y."/>
            <person name="Kogure K."/>
        </authorList>
    </citation>
    <scope>NUCLEOTIDE SEQUENCE [LARGE SCALE GENOMIC DNA]</scope>
    <source>
        <strain evidence="10 11">SG-29</strain>
    </source>
</reference>
<evidence type="ECO:0000256" key="7">
    <source>
        <dbReference type="ARBA" id="ARBA00023014"/>
    </source>
</evidence>
<comment type="subunit">
    <text evidence="8">Homodimer.</text>
</comment>
<dbReference type="GO" id="GO:0046872">
    <property type="term" value="F:metal ion binding"/>
    <property type="evidence" value="ECO:0007669"/>
    <property type="project" value="UniProtKB-KW"/>
</dbReference>
<dbReference type="CDD" id="cd02037">
    <property type="entry name" value="Mrp_NBP35"/>
    <property type="match status" value="1"/>
</dbReference>
<dbReference type="OrthoDB" id="9809679at2"/>
<dbReference type="AlphaFoldDB" id="A0A259TWV4"/>
<evidence type="ECO:0000256" key="6">
    <source>
        <dbReference type="ARBA" id="ARBA00023004"/>
    </source>
</evidence>
<gene>
    <name evidence="10" type="ORF">BSZ36_02950</name>
</gene>
<dbReference type="PROSITE" id="PS01215">
    <property type="entry name" value="MRP"/>
    <property type="match status" value="1"/>
</dbReference>
<evidence type="ECO:0000313" key="10">
    <source>
        <dbReference type="EMBL" id="OZC02028.1"/>
    </source>
</evidence>
<keyword evidence="11" id="KW-1185">Reference proteome</keyword>
<keyword evidence="8" id="KW-0378">Hydrolase</keyword>
<dbReference type="GO" id="GO:0016226">
    <property type="term" value="P:iron-sulfur cluster assembly"/>
    <property type="evidence" value="ECO:0007669"/>
    <property type="project" value="InterPro"/>
</dbReference>
<keyword evidence="4 8" id="KW-0547">Nucleotide-binding</keyword>
<organism evidence="10 11">
    <name type="scientific">Rubricoccus marinus</name>
    <dbReference type="NCBI Taxonomy" id="716817"/>
    <lineage>
        <taxon>Bacteria</taxon>
        <taxon>Pseudomonadati</taxon>
        <taxon>Rhodothermota</taxon>
        <taxon>Rhodothermia</taxon>
        <taxon>Rhodothermales</taxon>
        <taxon>Rubricoccaceae</taxon>
        <taxon>Rubricoccus</taxon>
    </lineage>
</organism>
<dbReference type="InterPro" id="IPR044304">
    <property type="entry name" value="NUBPL-like"/>
</dbReference>
<protein>
    <recommendedName>
        <fullName evidence="8">Iron-sulfur cluster carrier protein</fullName>
    </recommendedName>
</protein>
<keyword evidence="6 8" id="KW-0408">Iron</keyword>
<dbReference type="SUPFAM" id="SSF52540">
    <property type="entry name" value="P-loop containing nucleoside triphosphate hydrolases"/>
    <property type="match status" value="1"/>
</dbReference>
<comment type="similarity">
    <text evidence="2">In the C-terminal section; belongs to the Mrp/NBP35 ATP-binding proteins family.</text>
</comment>
<dbReference type="PANTHER" id="PTHR42961">
    <property type="entry name" value="IRON-SULFUR PROTEIN NUBPL"/>
    <property type="match status" value="1"/>
</dbReference>
<dbReference type="Pfam" id="PF10609">
    <property type="entry name" value="ParA"/>
    <property type="match status" value="1"/>
</dbReference>
<dbReference type="InterPro" id="IPR019591">
    <property type="entry name" value="Mrp/NBP35_ATP-bd"/>
</dbReference>
<keyword evidence="3 8" id="KW-0479">Metal-binding</keyword>
<dbReference type="PANTHER" id="PTHR42961:SF2">
    <property type="entry name" value="IRON-SULFUR PROTEIN NUBPL"/>
    <property type="match status" value="1"/>
</dbReference>
<dbReference type="InterPro" id="IPR000808">
    <property type="entry name" value="Mrp-like_CS"/>
</dbReference>
<dbReference type="InterPro" id="IPR034904">
    <property type="entry name" value="FSCA_dom_sf"/>
</dbReference>
<evidence type="ECO:0000256" key="1">
    <source>
        <dbReference type="ARBA" id="ARBA00007352"/>
    </source>
</evidence>
<dbReference type="Gene3D" id="3.30.300.130">
    <property type="entry name" value="Fe-S cluster assembly (FSCA)"/>
    <property type="match status" value="1"/>
</dbReference>
<comment type="caution">
    <text evidence="10">The sequence shown here is derived from an EMBL/GenBank/DDBJ whole genome shotgun (WGS) entry which is preliminary data.</text>
</comment>
<sequence length="365" mass="38852">MPLTKDAVLAALSTVEEPDLKDDLVSLGMIRDLVVEGNAVAFTVILTTPACPLKELIRQRCETAIHRDCGDEVTVEVQMEAETTTPEAQIAQGGASGVKNFIAVASGKGGVGKSTVAANLAVALAETGARVGLLDIDVYGPSVPVMFGIPIDEKPRVNEERKIIPLVRYGVKLLSMGFLVDPNNAVVWRGPMASSAVKQFVNDAVWGELDYLILDLPPGTGDIQLTLVQTVPVTGTVIVSTPQEVALADARKGIKMFEKTGVPVLGIVENMAYFTPPDLPDRKYYLFGQAGAQKLAAEMEVPLLAEIPLEQATREAGDLGAPVTVREPDSVAAGVFRELAGRVAREVSIRNAEAPATQPIEILHR</sequence>
<dbReference type="InterPro" id="IPR027417">
    <property type="entry name" value="P-loop_NTPase"/>
</dbReference>
<evidence type="ECO:0000313" key="11">
    <source>
        <dbReference type="Proteomes" id="UP000216446"/>
    </source>
</evidence>
<dbReference type="SUPFAM" id="SSF117916">
    <property type="entry name" value="Fe-S cluster assembly (FSCA) domain-like"/>
    <property type="match status" value="1"/>
</dbReference>
<dbReference type="GO" id="GO:0051539">
    <property type="term" value="F:4 iron, 4 sulfur cluster binding"/>
    <property type="evidence" value="ECO:0007669"/>
    <property type="project" value="TreeGrafter"/>
</dbReference>
<evidence type="ECO:0000256" key="3">
    <source>
        <dbReference type="ARBA" id="ARBA00022723"/>
    </source>
</evidence>
<evidence type="ECO:0000259" key="9">
    <source>
        <dbReference type="Pfam" id="PF01883"/>
    </source>
</evidence>
<dbReference type="GO" id="GO:0016887">
    <property type="term" value="F:ATP hydrolysis activity"/>
    <property type="evidence" value="ECO:0007669"/>
    <property type="project" value="UniProtKB-UniRule"/>
</dbReference>
<evidence type="ECO:0000256" key="2">
    <source>
        <dbReference type="ARBA" id="ARBA00008205"/>
    </source>
</evidence>
<dbReference type="InterPro" id="IPR002744">
    <property type="entry name" value="MIP18-like"/>
</dbReference>
<dbReference type="RefSeq" id="WP_094545840.1">
    <property type="nucleotide sequence ID" value="NZ_MQWB01000001.1"/>
</dbReference>